<reference evidence="2 3" key="1">
    <citation type="submission" date="2018-10" db="EMBL/GenBank/DDBJ databases">
        <title>Draft genome of Mycobacterium hodleri strain B.</title>
        <authorList>
            <person name="Amande T.J."/>
            <person name="Mcgenity T.J."/>
        </authorList>
    </citation>
    <scope>NUCLEOTIDE SEQUENCE [LARGE SCALE GENOMIC DNA]</scope>
    <source>
        <strain evidence="2 3">B</strain>
    </source>
</reference>
<dbReference type="RefSeq" id="WP_142551914.1">
    <property type="nucleotide sequence ID" value="NZ_VIFX01000010.1"/>
</dbReference>
<feature type="chain" id="PRO_5021697909" description="DUF732 domain-containing protein" evidence="1">
    <location>
        <begin position="27"/>
        <end position="104"/>
    </location>
</feature>
<dbReference type="EMBL" id="VIFX01000010">
    <property type="protein sequence ID" value="TQR86761.1"/>
    <property type="molecule type" value="Genomic_DNA"/>
</dbReference>
<dbReference type="AlphaFoldDB" id="A0A544W3G5"/>
<evidence type="ECO:0000256" key="1">
    <source>
        <dbReference type="SAM" id="SignalP"/>
    </source>
</evidence>
<keyword evidence="3" id="KW-1185">Reference proteome</keyword>
<accession>A0A544W3G5</accession>
<keyword evidence="1" id="KW-0732">Signal</keyword>
<name>A0A544W3G5_9MYCO</name>
<sequence length="104" mass="10414">MMKTRIAAVTSTMGALALLLAPTAAADFDRAGYLRCMVSDAMSVGGLTIDSSSAAKIGAEAYDSMGGGSSKAAQQEAAAALVKKHGLSEPLAALVVRCASNPHS</sequence>
<evidence type="ECO:0000313" key="3">
    <source>
        <dbReference type="Proteomes" id="UP000315759"/>
    </source>
</evidence>
<evidence type="ECO:0008006" key="4">
    <source>
        <dbReference type="Google" id="ProtNLM"/>
    </source>
</evidence>
<gene>
    <name evidence="2" type="ORF">D8S82_09810</name>
</gene>
<evidence type="ECO:0000313" key="2">
    <source>
        <dbReference type="EMBL" id="TQR86761.1"/>
    </source>
</evidence>
<dbReference type="Proteomes" id="UP000315759">
    <property type="component" value="Unassembled WGS sequence"/>
</dbReference>
<organism evidence="2 3">
    <name type="scientific">Mycolicibacterium hodleri</name>
    <dbReference type="NCBI Taxonomy" id="49897"/>
    <lineage>
        <taxon>Bacteria</taxon>
        <taxon>Bacillati</taxon>
        <taxon>Actinomycetota</taxon>
        <taxon>Actinomycetes</taxon>
        <taxon>Mycobacteriales</taxon>
        <taxon>Mycobacteriaceae</taxon>
        <taxon>Mycolicibacterium</taxon>
    </lineage>
</organism>
<feature type="signal peptide" evidence="1">
    <location>
        <begin position="1"/>
        <end position="26"/>
    </location>
</feature>
<protein>
    <recommendedName>
        <fullName evidence="4">DUF732 domain-containing protein</fullName>
    </recommendedName>
</protein>
<comment type="caution">
    <text evidence="2">The sequence shown here is derived from an EMBL/GenBank/DDBJ whole genome shotgun (WGS) entry which is preliminary data.</text>
</comment>
<proteinExistence type="predicted"/>